<dbReference type="GO" id="GO:0016757">
    <property type="term" value="F:glycosyltransferase activity"/>
    <property type="evidence" value="ECO:0007669"/>
    <property type="project" value="UniProtKB-KW"/>
</dbReference>
<feature type="transmembrane region" description="Helical" evidence="8">
    <location>
        <begin position="36"/>
        <end position="56"/>
    </location>
</feature>
<feature type="transmembrane region" description="Helical" evidence="8">
    <location>
        <begin position="266"/>
        <end position="288"/>
    </location>
</feature>
<feature type="domain" description="Glycosyltransferase RgtA/B/C/D-like" evidence="9">
    <location>
        <begin position="78"/>
        <end position="237"/>
    </location>
</feature>
<evidence type="ECO:0000256" key="5">
    <source>
        <dbReference type="ARBA" id="ARBA00022692"/>
    </source>
</evidence>
<proteinExistence type="predicted"/>
<keyword evidence="6 8" id="KW-1133">Transmembrane helix</keyword>
<comment type="caution">
    <text evidence="10">The sequence shown here is derived from an EMBL/GenBank/DDBJ whole genome shotgun (WGS) entry which is preliminary data.</text>
</comment>
<accession>A0ABV8KH81</accession>
<dbReference type="Proteomes" id="UP001595868">
    <property type="component" value="Unassembled WGS sequence"/>
</dbReference>
<evidence type="ECO:0000256" key="7">
    <source>
        <dbReference type="ARBA" id="ARBA00023136"/>
    </source>
</evidence>
<feature type="transmembrane region" description="Helical" evidence="8">
    <location>
        <begin position="219"/>
        <end position="240"/>
    </location>
</feature>
<evidence type="ECO:0000256" key="4">
    <source>
        <dbReference type="ARBA" id="ARBA00022679"/>
    </source>
</evidence>
<evidence type="ECO:0000256" key="2">
    <source>
        <dbReference type="ARBA" id="ARBA00022475"/>
    </source>
</evidence>
<dbReference type="EC" id="2.4.-.-" evidence="10"/>
<comment type="subcellular location">
    <subcellularLocation>
        <location evidence="1">Cell membrane</location>
        <topology evidence="1">Multi-pass membrane protein</topology>
    </subcellularLocation>
</comment>
<name>A0ABV8KH81_9ACTN</name>
<organism evidence="10 11">
    <name type="scientific">Micromonospora zhanjiangensis</name>
    <dbReference type="NCBI Taxonomy" id="1522057"/>
    <lineage>
        <taxon>Bacteria</taxon>
        <taxon>Bacillati</taxon>
        <taxon>Actinomycetota</taxon>
        <taxon>Actinomycetes</taxon>
        <taxon>Micromonosporales</taxon>
        <taxon>Micromonosporaceae</taxon>
        <taxon>Micromonospora</taxon>
    </lineage>
</organism>
<feature type="transmembrane region" description="Helical" evidence="8">
    <location>
        <begin position="316"/>
        <end position="338"/>
    </location>
</feature>
<evidence type="ECO:0000256" key="1">
    <source>
        <dbReference type="ARBA" id="ARBA00004651"/>
    </source>
</evidence>
<evidence type="ECO:0000256" key="6">
    <source>
        <dbReference type="ARBA" id="ARBA00022989"/>
    </source>
</evidence>
<sequence>MALPPDARMSSFQHPHIDMSVVTSTPGGSRWWAVPWPVWLVAGLMVAGLLSLSQAYGFHGDEMYFVVAGQHPAFGYVDQPPLTPLLSAASVAVLGVSPTAVRILPALEMALVVIIVGFIARDLGGSRRAQVLAAVTAGVSGYLAAGHLDTTTEPDLLIWAAVMWLLVRVLAGADRRLWVAVGVSAGIGLENKDTLLFLAAGLAVGELLCRRWEVVRSSWVWAAVVIAAVMWAPNLAWQAVHGWPQLTMASQIAGYAATNRAQALPFVWLFCGPLLFPVCIAGLVWVLGSWAAAPWRPLGLAALVAMALDLVSGGKAYYVIGSVSLFMAAGGIVLDGWIARGHRRLKTGGFAAAAVASGGLISVLTLPVLPVADYAKTTLPATVPDVANQIGWPQFVATVGQIVAGLPPAQRDHAVILGNDYSEASPLILLGKGLPPVYSGHNSYWTWGPPPAERTVVVHVGDWRPTDWARYFTGCRDVARIDNRLGIDNSEQGVPVTVCTGISAPWTTIWPALRTVS</sequence>
<keyword evidence="4 10" id="KW-0808">Transferase</keyword>
<keyword evidence="11" id="KW-1185">Reference proteome</keyword>
<keyword evidence="7 8" id="KW-0472">Membrane</keyword>
<keyword evidence="3 10" id="KW-0328">Glycosyltransferase</keyword>
<evidence type="ECO:0000259" key="9">
    <source>
        <dbReference type="Pfam" id="PF13231"/>
    </source>
</evidence>
<reference evidence="11" key="1">
    <citation type="journal article" date="2019" name="Int. J. Syst. Evol. Microbiol.">
        <title>The Global Catalogue of Microorganisms (GCM) 10K type strain sequencing project: providing services to taxonomists for standard genome sequencing and annotation.</title>
        <authorList>
            <consortium name="The Broad Institute Genomics Platform"/>
            <consortium name="The Broad Institute Genome Sequencing Center for Infectious Disease"/>
            <person name="Wu L."/>
            <person name="Ma J."/>
        </authorList>
    </citation>
    <scope>NUCLEOTIDE SEQUENCE [LARGE SCALE GENOMIC DNA]</scope>
    <source>
        <strain evidence="11">2902at01</strain>
    </source>
</reference>
<evidence type="ECO:0000313" key="10">
    <source>
        <dbReference type="EMBL" id="MFC4105430.1"/>
    </source>
</evidence>
<evidence type="ECO:0000313" key="11">
    <source>
        <dbReference type="Proteomes" id="UP001595868"/>
    </source>
</evidence>
<gene>
    <name evidence="10" type="ORF">ACFOX0_05695</name>
</gene>
<dbReference type="EMBL" id="JBHSBN010000002">
    <property type="protein sequence ID" value="MFC4105430.1"/>
    <property type="molecule type" value="Genomic_DNA"/>
</dbReference>
<keyword evidence="2" id="KW-1003">Cell membrane</keyword>
<dbReference type="PANTHER" id="PTHR33908:SF11">
    <property type="entry name" value="MEMBRANE PROTEIN"/>
    <property type="match status" value="1"/>
</dbReference>
<evidence type="ECO:0000256" key="3">
    <source>
        <dbReference type="ARBA" id="ARBA00022676"/>
    </source>
</evidence>
<dbReference type="RefSeq" id="WP_377542470.1">
    <property type="nucleotide sequence ID" value="NZ_JBHSBN010000002.1"/>
</dbReference>
<dbReference type="PANTHER" id="PTHR33908">
    <property type="entry name" value="MANNOSYLTRANSFERASE YKCB-RELATED"/>
    <property type="match status" value="1"/>
</dbReference>
<dbReference type="InterPro" id="IPR050297">
    <property type="entry name" value="LipidA_mod_glycosyltrf_83"/>
</dbReference>
<keyword evidence="5 8" id="KW-0812">Transmembrane</keyword>
<dbReference type="Pfam" id="PF13231">
    <property type="entry name" value="PMT_2"/>
    <property type="match status" value="1"/>
</dbReference>
<protein>
    <submittedName>
        <fullName evidence="10">Glycosyltransferase family 39 protein</fullName>
        <ecNumber evidence="10">2.4.-.-</ecNumber>
    </submittedName>
</protein>
<dbReference type="InterPro" id="IPR038731">
    <property type="entry name" value="RgtA/B/C-like"/>
</dbReference>
<feature type="transmembrane region" description="Helical" evidence="8">
    <location>
        <begin position="100"/>
        <end position="119"/>
    </location>
</feature>
<evidence type="ECO:0000256" key="8">
    <source>
        <dbReference type="SAM" id="Phobius"/>
    </source>
</evidence>
<feature type="transmembrane region" description="Helical" evidence="8">
    <location>
        <begin position="350"/>
        <end position="369"/>
    </location>
</feature>